<organism evidence="2 3">
    <name type="scientific">Cellvibrio polysaccharolyticus</name>
    <dbReference type="NCBI Taxonomy" id="2082724"/>
    <lineage>
        <taxon>Bacteria</taxon>
        <taxon>Pseudomonadati</taxon>
        <taxon>Pseudomonadota</taxon>
        <taxon>Gammaproteobacteria</taxon>
        <taxon>Cellvibrionales</taxon>
        <taxon>Cellvibrionaceae</taxon>
        <taxon>Cellvibrio</taxon>
    </lineage>
</organism>
<feature type="domain" description="Scaffold protein FimL second" evidence="1">
    <location>
        <begin position="160"/>
        <end position="283"/>
    </location>
</feature>
<reference evidence="2" key="1">
    <citation type="submission" date="2018-07" db="EMBL/GenBank/DDBJ databases">
        <title>Genome assembly of strain Ka43.</title>
        <authorList>
            <person name="Kukolya J."/>
            <person name="Nagy I."/>
            <person name="Horvath B."/>
            <person name="Toth A."/>
        </authorList>
    </citation>
    <scope>NUCLEOTIDE SEQUENCE</scope>
    <source>
        <strain evidence="2">KB43</strain>
    </source>
</reference>
<dbReference type="GO" id="GO:0000160">
    <property type="term" value="P:phosphorelay signal transduction system"/>
    <property type="evidence" value="ECO:0007669"/>
    <property type="project" value="InterPro"/>
</dbReference>
<dbReference type="Proteomes" id="UP000652567">
    <property type="component" value="Unassembled WGS sequence"/>
</dbReference>
<sequence length="569" mass="63349">MSSNETLNLASLKMVQDELVATIEQSAQRLEQYTHDRSNEQLLQDCMDGIRQIRGTLNLIQLKGIDLLADELLEHISAMAADPDKANERNLDLLGSAFFVLPRYLEYCSQTSRSMAMLLIPAINDLRIARRATHLPESHFYGFEPLSPEPSGSPSAVLQSAELPELVRRLRHMYQTGLLKLLQGARVAPTLTMMIRALERLSRITEGARLQTLWQMAGLTLTVVRDQDMRISRSRKLLFSTIDREIKRFQFEGKAVAGRPVESELLREMLYILSLSRSELPEVINELKTFGAPVTRYSEKELVREMESLQGPSANTMTSMAGVLTDELRNVKNILERAAQGGPELIRETPELDEILKKVADILGMIGLTSPADALRLEMSRLNDWRQDTRVITNDDLSVFADTLLYVECAISGLGKTTLSDEKLHAINNASRDEVIASSHLAEAEMLVIEEAESGLAMVKRALAAFVESNFDKGHIRNIVGTLDTVRGGMFVLGLPRATAVAAACLQFIDECLLQNDQPASVQHLLETFADAIISLEYYLDSIKLDKQADTSVLQIAEESLQALGYAVH</sequence>
<gene>
    <name evidence="2" type="ORF">C4F51_10185</name>
</gene>
<proteinExistence type="predicted"/>
<protein>
    <submittedName>
        <fullName evidence="2">Pilus assembly protein</fullName>
    </submittedName>
</protein>
<accession>A0A928V6I6</accession>
<dbReference type="SUPFAM" id="SSF47226">
    <property type="entry name" value="Histidine-containing phosphotransfer domain, HPT domain"/>
    <property type="match status" value="2"/>
</dbReference>
<dbReference type="AlphaFoldDB" id="A0A928V6I6"/>
<evidence type="ECO:0000259" key="1">
    <source>
        <dbReference type="Pfam" id="PF26379"/>
    </source>
</evidence>
<dbReference type="EMBL" id="PRDL01000001">
    <property type="protein sequence ID" value="MBE8717557.1"/>
    <property type="molecule type" value="Genomic_DNA"/>
</dbReference>
<keyword evidence="3" id="KW-1185">Reference proteome</keyword>
<evidence type="ECO:0000313" key="2">
    <source>
        <dbReference type="EMBL" id="MBE8717557.1"/>
    </source>
</evidence>
<dbReference type="InterPro" id="IPR058661">
    <property type="entry name" value="FimL_2nd"/>
</dbReference>
<evidence type="ECO:0000313" key="3">
    <source>
        <dbReference type="Proteomes" id="UP000652567"/>
    </source>
</evidence>
<dbReference type="Pfam" id="PF26379">
    <property type="entry name" value="FimL_2nd"/>
    <property type="match status" value="1"/>
</dbReference>
<dbReference type="InterPro" id="IPR036641">
    <property type="entry name" value="HPT_dom_sf"/>
</dbReference>
<dbReference type="RefSeq" id="WP_193909469.1">
    <property type="nucleotide sequence ID" value="NZ_PRDL01000001.1"/>
</dbReference>
<comment type="caution">
    <text evidence="2">The sequence shown here is derived from an EMBL/GenBank/DDBJ whole genome shotgun (WGS) entry which is preliminary data.</text>
</comment>
<name>A0A928V6I6_9GAMM</name>